<keyword evidence="4 5" id="KW-0472">Membrane</keyword>
<feature type="transmembrane region" description="Helical" evidence="5">
    <location>
        <begin position="77"/>
        <end position="95"/>
    </location>
</feature>
<dbReference type="GO" id="GO:0005886">
    <property type="term" value="C:plasma membrane"/>
    <property type="evidence" value="ECO:0007669"/>
    <property type="project" value="TreeGrafter"/>
</dbReference>
<evidence type="ECO:0000259" key="6">
    <source>
        <dbReference type="PROSITE" id="PS50850"/>
    </source>
</evidence>
<protein>
    <submittedName>
        <fullName evidence="7">Putative multidrug resistance protein fnx1</fullName>
    </submittedName>
</protein>
<feature type="transmembrane region" description="Helical" evidence="5">
    <location>
        <begin position="376"/>
        <end position="396"/>
    </location>
</feature>
<feature type="transmembrane region" description="Helical" evidence="5">
    <location>
        <begin position="132"/>
        <end position="154"/>
    </location>
</feature>
<dbReference type="EMBL" id="MCFA01000010">
    <property type="protein sequence ID" value="ORY17866.1"/>
    <property type="molecule type" value="Genomic_DNA"/>
</dbReference>
<feature type="transmembrane region" description="Helical" evidence="5">
    <location>
        <begin position="408"/>
        <end position="432"/>
    </location>
</feature>
<dbReference type="GO" id="GO:0022857">
    <property type="term" value="F:transmembrane transporter activity"/>
    <property type="evidence" value="ECO:0007669"/>
    <property type="project" value="InterPro"/>
</dbReference>
<feature type="transmembrane region" description="Helical" evidence="5">
    <location>
        <begin position="237"/>
        <end position="254"/>
    </location>
</feature>
<dbReference type="Gene3D" id="1.20.1720.10">
    <property type="entry name" value="Multidrug resistance protein D"/>
    <property type="match status" value="1"/>
</dbReference>
<feature type="transmembrane region" description="Helical" evidence="5">
    <location>
        <begin position="351"/>
        <end position="369"/>
    </location>
</feature>
<dbReference type="OrthoDB" id="440553at2759"/>
<feature type="domain" description="Major facilitator superfamily (MFS) profile" evidence="6">
    <location>
        <begin position="42"/>
        <end position="557"/>
    </location>
</feature>
<evidence type="ECO:0000256" key="4">
    <source>
        <dbReference type="ARBA" id="ARBA00023136"/>
    </source>
</evidence>
<evidence type="ECO:0000256" key="3">
    <source>
        <dbReference type="ARBA" id="ARBA00022989"/>
    </source>
</evidence>
<feature type="transmembrane region" description="Helical" evidence="5">
    <location>
        <begin position="41"/>
        <end position="65"/>
    </location>
</feature>
<comment type="subcellular location">
    <subcellularLocation>
        <location evidence="1">Membrane</location>
        <topology evidence="1">Multi-pass membrane protein</topology>
    </subcellularLocation>
</comment>
<feature type="transmembrane region" description="Helical" evidence="5">
    <location>
        <begin position="166"/>
        <end position="187"/>
    </location>
</feature>
<evidence type="ECO:0000313" key="8">
    <source>
        <dbReference type="Proteomes" id="UP000193144"/>
    </source>
</evidence>
<sequence length="557" mass="60838">MSATDHIEKADLQAGSHVTETLKDEATVDDLTYLSGWRLHCLTIALFLSIFLVNFEISIVSTSLVSITDDLLGFGRSSWVVTSYLMVYTAFMVVLAKLSDNVGRKSVLLLCLSGFIVFSGGCGAAQTMNQLIVLRAFQGLGASGVYSLVCIVLFELVPKEKYPRYSVCIAALFVVSLLLGPLLGGLISERSTWRWVFLLNVPVGLPALGLLCVCMPKGFPRHDHPGSRPPQHRRTDLIGAFLMLLALTLVITGFEEASNFSRWTSAVVLAPLIISALAWMMFLGYERYITVNDTESEPVFPWRFCTNGAIVGIMINAFLAGATFTTCVIQIPLRFQVVNNETSWQAGIRLVPFGLAVPVGVALTAAICGKRRLPPIYLLFVASALKIIGIVFLSRVTLDRVLWKGQYGLQFVTGLGCGLSIGVTQLMVPFVIEKRDLGMCKNNNVAVSFTYPCFTATSTSASVQFRILGGAIALATVTAAMNSTIKPELAALVSQEELAHLLRTTTAIHILEQPIRMYVQMIFMDGYNLQLKILVGFAAAEIPATCLIWQRDQVRIA</sequence>
<dbReference type="InterPro" id="IPR020846">
    <property type="entry name" value="MFS_dom"/>
</dbReference>
<feature type="transmembrane region" description="Helical" evidence="5">
    <location>
        <begin position="260"/>
        <end position="283"/>
    </location>
</feature>
<keyword evidence="3 5" id="KW-1133">Transmembrane helix</keyword>
<dbReference type="InterPro" id="IPR011701">
    <property type="entry name" value="MFS"/>
</dbReference>
<evidence type="ECO:0000256" key="1">
    <source>
        <dbReference type="ARBA" id="ARBA00004141"/>
    </source>
</evidence>
<feature type="transmembrane region" description="Helical" evidence="5">
    <location>
        <begin position="193"/>
        <end position="216"/>
    </location>
</feature>
<reference evidence="7 8" key="1">
    <citation type="submission" date="2016-07" db="EMBL/GenBank/DDBJ databases">
        <title>Pervasive Adenine N6-methylation of Active Genes in Fungi.</title>
        <authorList>
            <consortium name="DOE Joint Genome Institute"/>
            <person name="Mondo S.J."/>
            <person name="Dannebaum R.O."/>
            <person name="Kuo R.C."/>
            <person name="Labutti K."/>
            <person name="Haridas S."/>
            <person name="Kuo A."/>
            <person name="Salamov A."/>
            <person name="Ahrendt S.R."/>
            <person name="Lipzen A."/>
            <person name="Sullivan W."/>
            <person name="Andreopoulos W.B."/>
            <person name="Clum A."/>
            <person name="Lindquist E."/>
            <person name="Daum C."/>
            <person name="Ramamoorthy G.K."/>
            <person name="Gryganskyi A."/>
            <person name="Culley D."/>
            <person name="Magnuson J.K."/>
            <person name="James T.Y."/>
            <person name="O'Malley M.A."/>
            <person name="Stajich J.E."/>
            <person name="Spatafora J.W."/>
            <person name="Visel A."/>
            <person name="Grigoriev I.V."/>
        </authorList>
    </citation>
    <scope>NUCLEOTIDE SEQUENCE [LARGE SCALE GENOMIC DNA]</scope>
    <source>
        <strain evidence="7 8">CBS 115471</strain>
    </source>
</reference>
<feature type="transmembrane region" description="Helical" evidence="5">
    <location>
        <begin position="304"/>
        <end position="331"/>
    </location>
</feature>
<dbReference type="AlphaFoldDB" id="A0A1Y2A5T2"/>
<keyword evidence="8" id="KW-1185">Reference proteome</keyword>
<organism evidence="7 8">
    <name type="scientific">Clohesyomyces aquaticus</name>
    <dbReference type="NCBI Taxonomy" id="1231657"/>
    <lineage>
        <taxon>Eukaryota</taxon>
        <taxon>Fungi</taxon>
        <taxon>Dikarya</taxon>
        <taxon>Ascomycota</taxon>
        <taxon>Pezizomycotina</taxon>
        <taxon>Dothideomycetes</taxon>
        <taxon>Pleosporomycetidae</taxon>
        <taxon>Pleosporales</taxon>
        <taxon>Lindgomycetaceae</taxon>
        <taxon>Clohesyomyces</taxon>
    </lineage>
</organism>
<dbReference type="PANTHER" id="PTHR23501:SF43">
    <property type="entry name" value="MULTIDRUG TRANSPORTER, PUTATIVE (AFU_ORTHOLOGUE AFUA_6G03040)-RELATED"/>
    <property type="match status" value="1"/>
</dbReference>
<dbReference type="PROSITE" id="PS50850">
    <property type="entry name" value="MFS"/>
    <property type="match status" value="1"/>
</dbReference>
<proteinExistence type="predicted"/>
<feature type="transmembrane region" description="Helical" evidence="5">
    <location>
        <begin position="107"/>
        <end position="126"/>
    </location>
</feature>
<evidence type="ECO:0000313" key="7">
    <source>
        <dbReference type="EMBL" id="ORY17866.1"/>
    </source>
</evidence>
<accession>A0A1Y2A5T2</accession>
<dbReference type="Pfam" id="PF07690">
    <property type="entry name" value="MFS_1"/>
    <property type="match status" value="1"/>
</dbReference>
<evidence type="ECO:0000256" key="5">
    <source>
        <dbReference type="SAM" id="Phobius"/>
    </source>
</evidence>
<gene>
    <name evidence="7" type="ORF">BCR34DRAFT_621757</name>
</gene>
<name>A0A1Y2A5T2_9PLEO</name>
<dbReference type="SUPFAM" id="SSF103473">
    <property type="entry name" value="MFS general substrate transporter"/>
    <property type="match status" value="1"/>
</dbReference>
<evidence type="ECO:0000256" key="2">
    <source>
        <dbReference type="ARBA" id="ARBA00022692"/>
    </source>
</evidence>
<dbReference type="Proteomes" id="UP000193144">
    <property type="component" value="Unassembled WGS sequence"/>
</dbReference>
<dbReference type="InterPro" id="IPR036259">
    <property type="entry name" value="MFS_trans_sf"/>
</dbReference>
<comment type="caution">
    <text evidence="7">The sequence shown here is derived from an EMBL/GenBank/DDBJ whole genome shotgun (WGS) entry which is preliminary data.</text>
</comment>
<dbReference type="PANTHER" id="PTHR23501">
    <property type="entry name" value="MAJOR FACILITATOR SUPERFAMILY"/>
    <property type="match status" value="1"/>
</dbReference>
<keyword evidence="2 5" id="KW-0812">Transmembrane</keyword>